<evidence type="ECO:0000313" key="2">
    <source>
        <dbReference type="Proteomes" id="UP000620075"/>
    </source>
</evidence>
<proteinExistence type="predicted"/>
<dbReference type="InterPro" id="IPR027417">
    <property type="entry name" value="P-loop_NTPase"/>
</dbReference>
<evidence type="ECO:0000313" key="1">
    <source>
        <dbReference type="EMBL" id="MBJ7602732.1"/>
    </source>
</evidence>
<dbReference type="EMBL" id="JAEKNQ010000023">
    <property type="protein sequence ID" value="MBJ7602732.1"/>
    <property type="molecule type" value="Genomic_DNA"/>
</dbReference>
<organism evidence="1 2">
    <name type="scientific">Candidatus Dormiibacter inghamiae</name>
    <dbReference type="NCBI Taxonomy" id="3127013"/>
    <lineage>
        <taxon>Bacteria</taxon>
        <taxon>Bacillati</taxon>
        <taxon>Candidatus Dormiibacterota</taxon>
        <taxon>Candidatus Dormibacteria</taxon>
        <taxon>Candidatus Dormibacterales</taxon>
        <taxon>Candidatus Dormibacteraceae</taxon>
        <taxon>Candidatus Dormiibacter</taxon>
    </lineage>
</organism>
<dbReference type="Proteomes" id="UP000620075">
    <property type="component" value="Unassembled WGS sequence"/>
</dbReference>
<dbReference type="GO" id="GO:0016301">
    <property type="term" value="F:kinase activity"/>
    <property type="evidence" value="ECO:0007669"/>
    <property type="project" value="UniProtKB-KW"/>
</dbReference>
<keyword evidence="1" id="KW-0808">Transferase</keyword>
<keyword evidence="1" id="KW-0418">Kinase</keyword>
<comment type="caution">
    <text evidence="1">The sequence shown here is derived from an EMBL/GenBank/DDBJ whole genome shotgun (WGS) entry which is preliminary data.</text>
</comment>
<dbReference type="AlphaFoldDB" id="A0A934KFK9"/>
<gene>
    <name evidence="1" type="ORF">JF888_06000</name>
</gene>
<protein>
    <submittedName>
        <fullName evidence="1">Cytidylate kinase-like family protein</fullName>
    </submittedName>
</protein>
<dbReference type="RefSeq" id="WP_338177568.1">
    <property type="nucleotide sequence ID" value="NZ_JAEKNQ010000023.1"/>
</dbReference>
<sequence length="219" mass="23282">MPVITISREFGAGGETVGGLVATQLGAELVDRKIFSEVARRLQLSDEEVEEHEEAAGSFLNRMLRALGSASVEFAAPPEAAAWTPPFSEVAPDTRRAVLEISQQVIREAAATGNAVIVGRGAGFVLRDHADLLNVLIIAPFGVRTAHICETSALSVEDARRLVRQVDANRVAYVKQLFGADPLNPAHYHLVLNTGRLSFEAAANAIIAAAKGLTGHSPQ</sequence>
<reference evidence="1 2" key="1">
    <citation type="submission" date="2020-10" db="EMBL/GenBank/DDBJ databases">
        <title>Ca. Dormibacterota MAGs.</title>
        <authorList>
            <person name="Montgomery K."/>
        </authorList>
    </citation>
    <scope>NUCLEOTIDE SEQUENCE [LARGE SCALE GENOMIC DNA]</scope>
    <source>
        <strain evidence="1">SC8811_S16_3</strain>
    </source>
</reference>
<accession>A0A934KFK9</accession>
<name>A0A934KFK9_9BACT</name>
<dbReference type="Gene3D" id="3.40.50.300">
    <property type="entry name" value="P-loop containing nucleotide triphosphate hydrolases"/>
    <property type="match status" value="1"/>
</dbReference>
<dbReference type="Pfam" id="PF13189">
    <property type="entry name" value="Cytidylate_kin2"/>
    <property type="match status" value="1"/>
</dbReference>